<evidence type="ECO:0000256" key="2">
    <source>
        <dbReference type="ARBA" id="ARBA00023002"/>
    </source>
</evidence>
<reference evidence="3" key="1">
    <citation type="submission" date="2018-05" db="EMBL/GenBank/DDBJ databases">
        <authorList>
            <person name="Lanie J.A."/>
            <person name="Ng W.-L."/>
            <person name="Kazmierczak K.M."/>
            <person name="Andrzejewski T.M."/>
            <person name="Davidsen T.M."/>
            <person name="Wayne K.J."/>
            <person name="Tettelin H."/>
            <person name="Glass J.I."/>
            <person name="Rusch D."/>
            <person name="Podicherti R."/>
            <person name="Tsui H.-C.T."/>
            <person name="Winkler M.E."/>
        </authorList>
    </citation>
    <scope>NUCLEOTIDE SEQUENCE</scope>
</reference>
<dbReference type="Gene3D" id="3.40.50.720">
    <property type="entry name" value="NAD(P)-binding Rossmann-like Domain"/>
    <property type="match status" value="1"/>
</dbReference>
<evidence type="ECO:0008006" key="4">
    <source>
        <dbReference type="Google" id="ProtNLM"/>
    </source>
</evidence>
<comment type="similarity">
    <text evidence="1">Belongs to the short-chain dehydrogenases/reductases (SDR) family.</text>
</comment>
<dbReference type="PRINTS" id="PR00080">
    <property type="entry name" value="SDRFAMILY"/>
</dbReference>
<accession>A0A381Y115</accession>
<dbReference type="InterPro" id="IPR036291">
    <property type="entry name" value="NAD(P)-bd_dom_sf"/>
</dbReference>
<dbReference type="InterPro" id="IPR002347">
    <property type="entry name" value="SDR_fam"/>
</dbReference>
<keyword evidence="2" id="KW-0560">Oxidoreductase</keyword>
<dbReference type="PANTHER" id="PTHR24321">
    <property type="entry name" value="DEHYDROGENASES, SHORT CHAIN"/>
    <property type="match status" value="1"/>
</dbReference>
<protein>
    <recommendedName>
        <fullName evidence="4">SDR family oxidoreductase</fullName>
    </recommendedName>
</protein>
<dbReference type="Pfam" id="PF13561">
    <property type="entry name" value="adh_short_C2"/>
    <property type="match status" value="1"/>
</dbReference>
<dbReference type="FunFam" id="3.40.50.720:FF:000084">
    <property type="entry name" value="Short-chain dehydrogenase reductase"/>
    <property type="match status" value="1"/>
</dbReference>
<evidence type="ECO:0000256" key="1">
    <source>
        <dbReference type="ARBA" id="ARBA00006484"/>
    </source>
</evidence>
<organism evidence="3">
    <name type="scientific">marine metagenome</name>
    <dbReference type="NCBI Taxonomy" id="408172"/>
    <lineage>
        <taxon>unclassified sequences</taxon>
        <taxon>metagenomes</taxon>
        <taxon>ecological metagenomes</taxon>
    </lineage>
</organism>
<sequence length="249" mass="27412">MGKAGVELFSKSGGQIIIADINEKAGIELENKLKNLNFLVEFIKTDVTDTKNVQNTINEVVNRYGKIDILFHNAVDVPLVNNHDKRITELPEEIWHKITTLIVDGTFYISKYVGQQMLKQKSGSIILTATVDALIGQAGLDAYTASKGAIISLTRSMAAGLSPEGIRVNAICPGFVETPHQMNFMNDPKIRKELEDLHLMGILQPEDIAEFALFLASDKSRMITGAIHAVDSGYTAFKGKMDLFDQITS</sequence>
<evidence type="ECO:0000313" key="3">
    <source>
        <dbReference type="EMBL" id="SVA70739.1"/>
    </source>
</evidence>
<gene>
    <name evidence="3" type="ORF">METZ01_LOCUS123593</name>
</gene>
<dbReference type="GO" id="GO:0016491">
    <property type="term" value="F:oxidoreductase activity"/>
    <property type="evidence" value="ECO:0007669"/>
    <property type="project" value="UniProtKB-KW"/>
</dbReference>
<name>A0A381Y115_9ZZZZ</name>
<dbReference type="CDD" id="cd05233">
    <property type="entry name" value="SDR_c"/>
    <property type="match status" value="1"/>
</dbReference>
<dbReference type="EMBL" id="UINC01017127">
    <property type="protein sequence ID" value="SVA70739.1"/>
    <property type="molecule type" value="Genomic_DNA"/>
</dbReference>
<proteinExistence type="inferred from homology"/>
<dbReference type="PANTHER" id="PTHR24321:SF8">
    <property type="entry name" value="ESTRADIOL 17-BETA-DEHYDROGENASE 8-RELATED"/>
    <property type="match status" value="1"/>
</dbReference>
<dbReference type="AlphaFoldDB" id="A0A381Y115"/>
<dbReference type="SUPFAM" id="SSF51735">
    <property type="entry name" value="NAD(P)-binding Rossmann-fold domains"/>
    <property type="match status" value="1"/>
</dbReference>
<dbReference type="PRINTS" id="PR00081">
    <property type="entry name" value="GDHRDH"/>
</dbReference>